<evidence type="ECO:0000313" key="3">
    <source>
        <dbReference type="Proteomes" id="UP000182334"/>
    </source>
</evidence>
<name>A0A1L0BGX8_9ASCO</name>
<dbReference type="AlphaFoldDB" id="A0A1L0BGX8"/>
<sequence length="226" mass="25642">MSSPIRPLSPKRDSLINSRSPSPNKSKTSTPRNPFVQTLPVKLPKLGVSLTPSRKSTALSFTIYEDKPEDHAKYHHTEYTAEVHDDKENILQPKVMALKQTSGLAGLRGTRSPLANLSISEYPGYLISDAAFTYQRRLDQLYQPKHYNNESRSVHKFNRLPSYITPPRNAMKKLLYQTRANEDDDVEKRLAAKLQNLMRRKRAMSVGVNKGKAHLVVKNKFKVAST</sequence>
<feature type="region of interest" description="Disordered" evidence="1">
    <location>
        <begin position="1"/>
        <end position="38"/>
    </location>
</feature>
<dbReference type="Proteomes" id="UP000182334">
    <property type="component" value="Chromosome II"/>
</dbReference>
<gene>
    <name evidence="2" type="ORF">SAMEA4029010_CIC11G00000001502</name>
</gene>
<dbReference type="EMBL" id="LT635757">
    <property type="protein sequence ID" value="SGZ50665.1"/>
    <property type="molecule type" value="Genomic_DNA"/>
</dbReference>
<protein>
    <submittedName>
        <fullName evidence="2">CIC11C00000001502</fullName>
    </submittedName>
</protein>
<evidence type="ECO:0000256" key="1">
    <source>
        <dbReference type="SAM" id="MobiDB-lite"/>
    </source>
</evidence>
<feature type="compositionally biased region" description="Low complexity" evidence="1">
    <location>
        <begin position="17"/>
        <end position="32"/>
    </location>
</feature>
<dbReference type="OrthoDB" id="4022168at2759"/>
<evidence type="ECO:0000313" key="2">
    <source>
        <dbReference type="EMBL" id="SGZ50665.1"/>
    </source>
</evidence>
<reference evidence="2 3" key="1">
    <citation type="submission" date="2016-10" db="EMBL/GenBank/DDBJ databases">
        <authorList>
            <person name="de Groot N.N."/>
        </authorList>
    </citation>
    <scope>NUCLEOTIDE SEQUENCE [LARGE SCALE GENOMIC DNA]</scope>
    <source>
        <strain evidence="2 3">CBS 141442</strain>
    </source>
</reference>
<proteinExistence type="predicted"/>
<accession>A0A1L0BGX8</accession>
<organism evidence="2 3">
    <name type="scientific">Sungouiella intermedia</name>
    <dbReference type="NCBI Taxonomy" id="45354"/>
    <lineage>
        <taxon>Eukaryota</taxon>
        <taxon>Fungi</taxon>
        <taxon>Dikarya</taxon>
        <taxon>Ascomycota</taxon>
        <taxon>Saccharomycotina</taxon>
        <taxon>Pichiomycetes</taxon>
        <taxon>Metschnikowiaceae</taxon>
        <taxon>Sungouiella</taxon>
    </lineage>
</organism>
<keyword evidence="3" id="KW-1185">Reference proteome</keyword>